<keyword evidence="3 6" id="KW-0812">Transmembrane</keyword>
<name>A0A2J6X8A8_9CHLR</name>
<sequence>MTTLTAVIDNRREQIGWDFYDWANSAFSTTVVTVFLGPYLTAVARNAADANGFVYPFGIPVAAGSFFPYVVSLSVLLQVFFLPVLGAIADYSNARKQMLAIFAYVGAFATIGLYFLNGNNYLLGGILFLIANVSFGASVVFYNAFLPDIASPDRRDAVSSQGWALGYLGGGLLLAANLAFFLNAESLGVESSMAVRISLVSAGMWWAIFTLIPMITLRNRGAVRRLPPGEHYLTIGFRQLAHTLRQMRNYPQTLLFLAAYLLYNDGIQAVIALAAQFGAEELGIGETTRIATILMVQFVAFVGALAFGSLASRLGSKRVLLGSLVIWTAVVAYAYVMPANDDLQFVALGAAIAVVLGGSQAISRSIFSLMIPDGQEAEYFSLYEVGERGTSWLAPLLFGLAYQFTASYRIAIVSLIIFFIGGFIILLFVNVRRAAEEAGNQAPAHV</sequence>
<dbReference type="AlphaFoldDB" id="A0A2J6X8A8"/>
<feature type="transmembrane region" description="Helical" evidence="6">
    <location>
        <begin position="290"/>
        <end position="307"/>
    </location>
</feature>
<organism evidence="8 9">
    <name type="scientific">Chloroflexus aggregans</name>
    <dbReference type="NCBI Taxonomy" id="152260"/>
    <lineage>
        <taxon>Bacteria</taxon>
        <taxon>Bacillati</taxon>
        <taxon>Chloroflexota</taxon>
        <taxon>Chloroflexia</taxon>
        <taxon>Chloroflexales</taxon>
        <taxon>Chloroflexineae</taxon>
        <taxon>Chloroflexaceae</taxon>
        <taxon>Chloroflexus</taxon>
    </lineage>
</organism>
<dbReference type="Proteomes" id="UP000243376">
    <property type="component" value="Unassembled WGS sequence"/>
</dbReference>
<keyword evidence="4 6" id="KW-1133">Transmembrane helix</keyword>
<accession>A0A2J6X8A8</accession>
<feature type="transmembrane region" description="Helical" evidence="6">
    <location>
        <begin position="319"/>
        <end position="337"/>
    </location>
</feature>
<dbReference type="Pfam" id="PF11700">
    <property type="entry name" value="ATG22"/>
    <property type="match status" value="1"/>
</dbReference>
<feature type="transmembrane region" description="Helical" evidence="6">
    <location>
        <begin position="410"/>
        <end position="429"/>
    </location>
</feature>
<feature type="transmembrane region" description="Helical" evidence="6">
    <location>
        <begin position="254"/>
        <end position="278"/>
    </location>
</feature>
<feature type="transmembrane region" description="Helical" evidence="6">
    <location>
        <begin position="122"/>
        <end position="142"/>
    </location>
</feature>
<dbReference type="InterPro" id="IPR050495">
    <property type="entry name" value="ATG22/LtaA_families"/>
</dbReference>
<evidence type="ECO:0000259" key="7">
    <source>
        <dbReference type="PROSITE" id="PS50850"/>
    </source>
</evidence>
<feature type="transmembrane region" description="Helical" evidence="6">
    <location>
        <begin position="66"/>
        <end position="86"/>
    </location>
</feature>
<evidence type="ECO:0000256" key="3">
    <source>
        <dbReference type="ARBA" id="ARBA00022692"/>
    </source>
</evidence>
<evidence type="ECO:0000256" key="6">
    <source>
        <dbReference type="SAM" id="Phobius"/>
    </source>
</evidence>
<dbReference type="PANTHER" id="PTHR23519:SF1">
    <property type="entry name" value="AUTOPHAGY-RELATED PROTEIN 22"/>
    <property type="match status" value="1"/>
</dbReference>
<dbReference type="EMBL" id="PNIQ01000351">
    <property type="protein sequence ID" value="PMP83417.1"/>
    <property type="molecule type" value="Genomic_DNA"/>
</dbReference>
<dbReference type="PROSITE" id="PS50850">
    <property type="entry name" value="MFS"/>
    <property type="match status" value="1"/>
</dbReference>
<dbReference type="InterPro" id="IPR024671">
    <property type="entry name" value="Atg22-like"/>
</dbReference>
<keyword evidence="5 6" id="KW-0472">Membrane</keyword>
<evidence type="ECO:0000256" key="1">
    <source>
        <dbReference type="ARBA" id="ARBA00004651"/>
    </source>
</evidence>
<evidence type="ECO:0000313" key="9">
    <source>
        <dbReference type="Proteomes" id="UP000243376"/>
    </source>
</evidence>
<dbReference type="InterPro" id="IPR036259">
    <property type="entry name" value="MFS_trans_sf"/>
</dbReference>
<protein>
    <submittedName>
        <fullName evidence="8">MFS transporter</fullName>
    </submittedName>
</protein>
<comment type="subcellular location">
    <subcellularLocation>
        <location evidence="1">Cell membrane</location>
        <topology evidence="1">Multi-pass membrane protein</topology>
    </subcellularLocation>
</comment>
<dbReference type="GO" id="GO:0005886">
    <property type="term" value="C:plasma membrane"/>
    <property type="evidence" value="ECO:0007669"/>
    <property type="project" value="UniProtKB-SubCell"/>
</dbReference>
<feature type="transmembrane region" description="Helical" evidence="6">
    <location>
        <begin position="194"/>
        <end position="217"/>
    </location>
</feature>
<feature type="transmembrane region" description="Helical" evidence="6">
    <location>
        <begin position="343"/>
        <end position="362"/>
    </location>
</feature>
<proteinExistence type="predicted"/>
<comment type="caution">
    <text evidence="8">The sequence shown here is derived from an EMBL/GenBank/DDBJ whole genome shotgun (WGS) entry which is preliminary data.</text>
</comment>
<feature type="transmembrane region" description="Helical" evidence="6">
    <location>
        <begin position="163"/>
        <end position="182"/>
    </location>
</feature>
<evidence type="ECO:0000256" key="5">
    <source>
        <dbReference type="ARBA" id="ARBA00023136"/>
    </source>
</evidence>
<evidence type="ECO:0000256" key="4">
    <source>
        <dbReference type="ARBA" id="ARBA00022989"/>
    </source>
</evidence>
<dbReference type="Gene3D" id="1.20.1250.20">
    <property type="entry name" value="MFS general substrate transporter like domains"/>
    <property type="match status" value="1"/>
</dbReference>
<feature type="transmembrane region" description="Helical" evidence="6">
    <location>
        <begin position="98"/>
        <end position="116"/>
    </location>
</feature>
<evidence type="ECO:0000313" key="8">
    <source>
        <dbReference type="EMBL" id="PMP83417.1"/>
    </source>
</evidence>
<reference evidence="8 9" key="1">
    <citation type="submission" date="2018-01" db="EMBL/GenBank/DDBJ databases">
        <title>Metagenomic assembled genomes from two thermal pools in the Uzon Caldera, Kamchatka, Russia.</title>
        <authorList>
            <person name="Wilkins L."/>
            <person name="Ettinger C."/>
        </authorList>
    </citation>
    <scope>NUCLEOTIDE SEQUENCE [LARGE SCALE GENOMIC DNA]</scope>
    <source>
        <strain evidence="8">ZAV-02</strain>
    </source>
</reference>
<feature type="domain" description="Major facilitator superfamily (MFS) profile" evidence="7">
    <location>
        <begin position="252"/>
        <end position="446"/>
    </location>
</feature>
<dbReference type="SUPFAM" id="SSF103473">
    <property type="entry name" value="MFS general substrate transporter"/>
    <property type="match status" value="1"/>
</dbReference>
<keyword evidence="2" id="KW-0813">Transport</keyword>
<dbReference type="GO" id="GO:0022857">
    <property type="term" value="F:transmembrane transporter activity"/>
    <property type="evidence" value="ECO:0007669"/>
    <property type="project" value="InterPro"/>
</dbReference>
<evidence type="ECO:0000256" key="2">
    <source>
        <dbReference type="ARBA" id="ARBA00022448"/>
    </source>
</evidence>
<gene>
    <name evidence="8" type="ORF">C0184_05360</name>
</gene>
<dbReference type="InterPro" id="IPR020846">
    <property type="entry name" value="MFS_dom"/>
</dbReference>
<dbReference type="PANTHER" id="PTHR23519">
    <property type="entry name" value="AUTOPHAGY-RELATED PROTEIN 22"/>
    <property type="match status" value="1"/>
</dbReference>